<reference evidence="1" key="1">
    <citation type="submission" date="2024-07" db="EMBL/GenBank/DDBJ databases">
        <authorList>
            <person name="Bringhurst R.M."/>
            <person name="Homer T.E."/>
        </authorList>
    </citation>
    <scope>NUCLEOTIDE SEQUENCE</scope>
</reference>
<sequence>MLSDFDRKLLLINRERHFDMLESETSRKSPSVHMGHIQTVEFLAQHEVEYELYQNMLIEADPDIMGRLHLSWMHYGSQMRDVIHNHNNSRAIQRPSLKYPELEFIGQWGWVLNDLYHPRNN</sequence>
<protein>
    <submittedName>
        <fullName evidence="1">Uncharacterized protein</fullName>
    </submittedName>
</protein>
<accession>A0AB39CCB8</accession>
<proteinExistence type="predicted"/>
<evidence type="ECO:0000313" key="1">
    <source>
        <dbReference type="EMBL" id="XDJ14623.1"/>
    </source>
</evidence>
<organism evidence="1">
    <name type="scientific">Pseudomonas phage RVTF4</name>
    <dbReference type="NCBI Taxonomy" id="3236931"/>
    <lineage>
        <taxon>Viruses</taxon>
    </lineage>
</organism>
<dbReference type="EMBL" id="PQ015378">
    <property type="protein sequence ID" value="XDJ14623.1"/>
    <property type="molecule type" value="Genomic_DNA"/>
</dbReference>
<name>A0AB39CCB8_9VIRU</name>